<dbReference type="Gene3D" id="2.40.128.620">
    <property type="match status" value="1"/>
</dbReference>
<dbReference type="PANTHER" id="PTHR47537">
    <property type="entry name" value="CUBILIN"/>
    <property type="match status" value="1"/>
</dbReference>
<proteinExistence type="predicted"/>
<gene>
    <name evidence="7" type="ORF">PLXY2_LOCUS1530</name>
</gene>
<keyword evidence="5" id="KW-0812">Transmembrane</keyword>
<accession>A0A8S4DF34</accession>
<dbReference type="InterPro" id="IPR053207">
    <property type="entry name" value="Non-NMDA_GluR_Accessory"/>
</dbReference>
<reference evidence="7" key="1">
    <citation type="submission" date="2020-11" db="EMBL/GenBank/DDBJ databases">
        <authorList>
            <person name="Whiteford S."/>
        </authorList>
    </citation>
    <scope>NUCLEOTIDE SEQUENCE</scope>
</reference>
<dbReference type="Proteomes" id="UP000653454">
    <property type="component" value="Unassembled WGS sequence"/>
</dbReference>
<feature type="compositionally biased region" description="Basic residues" evidence="4">
    <location>
        <begin position="97"/>
        <end position="106"/>
    </location>
</feature>
<dbReference type="InterPro" id="IPR000859">
    <property type="entry name" value="CUB_dom"/>
</dbReference>
<sequence length="1187" mass="133796">MFNSSAHSLPTAMMDTSQLNELQEQMKILKHSLDSANLEIEKLLLENHGMKSQLEEKNREIEVLKKIVTINPGTPAKIHTPKNYNKEVKLKTLPHSTPRRSRRRRHLLDASRDTPIQRCLPNQSTSMSINVHQEDDMTTSKPERTMIPQTSQAIMGCSKPTNDSEIHTKKSRTESNSEHTTMNSPAETKPKRKVIILADQQGRHTQGILQKLLGQDFLVTCSLKPQAKIIDVVNAEIEEIAKLSKNDFVLFDSFTLGRFTSFTEDGCPDGYMQIQEASRPQVGGSWCGTSWGPSIYYSETKSITLIIRLLHLSKEQNNYNFDFRMAYKVLRREYATVRFGGNPPIERPFFKLRPMAYPANVSREPASNMTRPAQTHEYYLGDLISGTYCSRIFSDCDRKNCRLQSPNFPGVYPRNLTCYYAVRQHEVPAGKHALIVVKQPNGQLVSIRSQKALYATPEQDRGNNGRELKVWQDCDEVQDYVTVYDGYTTRDPVILRFCGGGVAVPEAISSGPELLVEFTTSPFGTFLQPATAQALHGFQLEVEVRFVDQQSPTYAKNKRACEFWIRGTGKGVLENPQHSLPPNTTCLYHMQGIDTSGPTGRNIIYRRPSFSAPRFRVWFSVLKFYVTNPLNPNLPEDEYCGSHLNIWDGPMRISPGCSDIFCDKERSVLMSRATSPQSVIVGRPPANATLVARFCRERAPRTCEHALMRRSRACARTESFLSKGDSLTLELKLTQGTALKPVFFKALYEFVDLHQDGEPWGRGPCSRRFASRSFPEAPPDPPVTFSSPRDVFLYGRGGSRNISCTYRFEANPGEVIRVRVWGVRSGGRLCRSVHSSHSPWFRCAGDPTAAVRIFDKPWKNSGPGIPMDCLCSEIEEYEFTSTASVAELKFDVVNMSATDDFRSFGFEASVEFVRLDTICENTRVHKVHGASGELRFVSRSPMSETERCEHGPWLIDPSLGRYLYLQIRGNIIEEPFLNNFTLLNNITVAPDMRHMCRTQNRIAVYAGGLAPIFICPDPFEHLDQDVVSVFSDGWSKEVDELARHVLAPAPSADRFDLDWPRALAVELFAIEPGSYFVSWLELSRRHASQHGGVYALSGECEYRCESLDACIEAALWCDGVEQCPHGEDERLSQCSALLRMPAQYAAAILALTVLFALALKHKQQPMCLSSRRSNCVVRGPRLHQPSQ</sequence>
<dbReference type="FunFam" id="2.60.120.290:FF:000065">
    <property type="entry name" value="Uncharacterized protein, isoform E"/>
    <property type="match status" value="1"/>
</dbReference>
<dbReference type="PROSITE" id="PS01180">
    <property type="entry name" value="CUB"/>
    <property type="match status" value="1"/>
</dbReference>
<dbReference type="EMBL" id="CAJHNJ030000004">
    <property type="protein sequence ID" value="CAG9096196.1"/>
    <property type="molecule type" value="Genomic_DNA"/>
</dbReference>
<name>A0A8S4DF34_PLUXY</name>
<keyword evidence="5" id="KW-1133">Transmembrane helix</keyword>
<feature type="compositionally biased region" description="Basic and acidic residues" evidence="4">
    <location>
        <begin position="162"/>
        <end position="177"/>
    </location>
</feature>
<dbReference type="Gene3D" id="2.60.120.290">
    <property type="entry name" value="Spermadhesin, CUB domain"/>
    <property type="match status" value="1"/>
</dbReference>
<keyword evidence="3" id="KW-0175">Coiled coil</keyword>
<dbReference type="InterPro" id="IPR035914">
    <property type="entry name" value="Sperma_CUB_dom_sf"/>
</dbReference>
<dbReference type="SMART" id="SM00192">
    <property type="entry name" value="LDLa"/>
    <property type="match status" value="1"/>
</dbReference>
<dbReference type="AlphaFoldDB" id="A0A8S4DF34"/>
<keyword evidence="5" id="KW-0472">Membrane</keyword>
<dbReference type="CDD" id="cd00041">
    <property type="entry name" value="CUB"/>
    <property type="match status" value="1"/>
</dbReference>
<evidence type="ECO:0000259" key="6">
    <source>
        <dbReference type="PROSITE" id="PS01180"/>
    </source>
</evidence>
<protein>
    <submittedName>
        <fullName evidence="7">(diamondback moth) hypothetical protein</fullName>
    </submittedName>
</protein>
<dbReference type="PROSITE" id="PS50068">
    <property type="entry name" value="LDLRA_2"/>
    <property type="match status" value="1"/>
</dbReference>
<dbReference type="Pfam" id="PF25090">
    <property type="entry name" value="DUF7805"/>
    <property type="match status" value="1"/>
</dbReference>
<feature type="region of interest" description="Disordered" evidence="4">
    <location>
        <begin position="154"/>
        <end position="190"/>
    </location>
</feature>
<evidence type="ECO:0000313" key="7">
    <source>
        <dbReference type="EMBL" id="CAG9096196.1"/>
    </source>
</evidence>
<dbReference type="PANTHER" id="PTHR47537:SF4">
    <property type="entry name" value="GH12701P"/>
    <property type="match status" value="1"/>
</dbReference>
<dbReference type="InterPro" id="IPR002172">
    <property type="entry name" value="LDrepeatLR_classA_rpt"/>
</dbReference>
<keyword evidence="8" id="KW-1185">Reference proteome</keyword>
<feature type="region of interest" description="Disordered" evidence="4">
    <location>
        <begin position="92"/>
        <end position="111"/>
    </location>
</feature>
<dbReference type="SUPFAM" id="SSF49854">
    <property type="entry name" value="Spermadhesin, CUB domain"/>
    <property type="match status" value="1"/>
</dbReference>
<organism evidence="7 8">
    <name type="scientific">Plutella xylostella</name>
    <name type="common">Diamondback moth</name>
    <name type="synonym">Plutella maculipennis</name>
    <dbReference type="NCBI Taxonomy" id="51655"/>
    <lineage>
        <taxon>Eukaryota</taxon>
        <taxon>Metazoa</taxon>
        <taxon>Ecdysozoa</taxon>
        <taxon>Arthropoda</taxon>
        <taxon>Hexapoda</taxon>
        <taxon>Insecta</taxon>
        <taxon>Pterygota</taxon>
        <taxon>Neoptera</taxon>
        <taxon>Endopterygota</taxon>
        <taxon>Lepidoptera</taxon>
        <taxon>Glossata</taxon>
        <taxon>Ditrysia</taxon>
        <taxon>Yponomeutoidea</taxon>
        <taxon>Plutellidae</taxon>
        <taxon>Plutella</taxon>
    </lineage>
</organism>
<feature type="coiled-coil region" evidence="3">
    <location>
        <begin position="19"/>
        <end position="67"/>
    </location>
</feature>
<feature type="domain" description="CUB" evidence="6">
    <location>
        <begin position="389"/>
        <end position="545"/>
    </location>
</feature>
<dbReference type="InterPro" id="IPR056707">
    <property type="entry name" value="DUF7805"/>
</dbReference>
<keyword evidence="1" id="KW-1015">Disulfide bond</keyword>
<evidence type="ECO:0000256" key="3">
    <source>
        <dbReference type="SAM" id="Coils"/>
    </source>
</evidence>
<evidence type="ECO:0000256" key="1">
    <source>
        <dbReference type="ARBA" id="ARBA00023157"/>
    </source>
</evidence>
<dbReference type="CDD" id="cd00112">
    <property type="entry name" value="LDLa"/>
    <property type="match status" value="1"/>
</dbReference>
<evidence type="ECO:0000313" key="8">
    <source>
        <dbReference type="Proteomes" id="UP000653454"/>
    </source>
</evidence>
<dbReference type="Gene3D" id="1.20.5.340">
    <property type="match status" value="1"/>
</dbReference>
<feature type="transmembrane region" description="Helical" evidence="5">
    <location>
        <begin position="1142"/>
        <end position="1159"/>
    </location>
</feature>
<evidence type="ECO:0000256" key="2">
    <source>
        <dbReference type="PROSITE-ProRule" id="PRU00124"/>
    </source>
</evidence>
<comment type="caution">
    <text evidence="7">The sequence shown here is derived from an EMBL/GenBank/DDBJ whole genome shotgun (WGS) entry which is preliminary data.</text>
</comment>
<evidence type="ECO:0000256" key="5">
    <source>
        <dbReference type="SAM" id="Phobius"/>
    </source>
</evidence>
<dbReference type="SMART" id="SM00042">
    <property type="entry name" value="CUB"/>
    <property type="match status" value="1"/>
</dbReference>
<dbReference type="GO" id="GO:0005886">
    <property type="term" value="C:plasma membrane"/>
    <property type="evidence" value="ECO:0007669"/>
    <property type="project" value="TreeGrafter"/>
</dbReference>
<evidence type="ECO:0000256" key="4">
    <source>
        <dbReference type="SAM" id="MobiDB-lite"/>
    </source>
</evidence>
<comment type="caution">
    <text evidence="2">Lacks conserved residue(s) required for the propagation of feature annotation.</text>
</comment>